<dbReference type="RefSeq" id="WP_080023180.1">
    <property type="nucleotide sequence ID" value="NZ_LTAY01000048.1"/>
</dbReference>
<dbReference type="SUPFAM" id="SSF53448">
    <property type="entry name" value="Nucleotide-diphospho-sugar transferases"/>
    <property type="match status" value="1"/>
</dbReference>
<feature type="domain" description="Glycosyltransferase 2-like" evidence="4">
    <location>
        <begin position="5"/>
        <end position="167"/>
    </location>
</feature>
<dbReference type="PANTHER" id="PTHR43685:SF5">
    <property type="entry name" value="GLYCOSYLTRANSFERASE EPSE-RELATED"/>
    <property type="match status" value="1"/>
</dbReference>
<dbReference type="EMBL" id="LTAY01000048">
    <property type="protein sequence ID" value="OPX47424.1"/>
    <property type="molecule type" value="Genomic_DNA"/>
</dbReference>
<evidence type="ECO:0000256" key="1">
    <source>
        <dbReference type="ARBA" id="ARBA00006739"/>
    </source>
</evidence>
<proteinExistence type="inferred from homology"/>
<accession>A0A1V4SW16</accession>
<dbReference type="GO" id="GO:0016757">
    <property type="term" value="F:glycosyltransferase activity"/>
    <property type="evidence" value="ECO:0007669"/>
    <property type="project" value="UniProtKB-KW"/>
</dbReference>
<dbReference type="InterPro" id="IPR001173">
    <property type="entry name" value="Glyco_trans_2-like"/>
</dbReference>
<evidence type="ECO:0000256" key="3">
    <source>
        <dbReference type="ARBA" id="ARBA00022679"/>
    </source>
</evidence>
<keyword evidence="3 5" id="KW-0808">Transferase</keyword>
<comment type="similarity">
    <text evidence="1">Belongs to the glycosyltransferase 2 family.</text>
</comment>
<sequence length="269" mass="31379">MPKISVIMGVYNIGDGSKAKIAIQSILDQSFKDFEFIICDDGSKDDTYNIIKEITKLDKRILVIKNEKNMGLAYTLNHCLENASGEFIARMDDDDYSYRERFEKQINFLEKNSDIDIVSSAIDIFNGERITHKQAIRCKYPKKEDFLWGSCFVHPATMFRKDKLIKVGGYRIAKETRRAEDYDLFMRMYANGSKGYSFEESLLRYYVNPIAMKKRKYKFRIDEVVVRFKGFKNMGILIQGLPYIVKPLLVGLMPNKLILKIQKNKYRGD</sequence>
<gene>
    <name evidence="5" type="primary">epsE_3</name>
    <name evidence="5" type="ORF">CLTHE_19870</name>
</gene>
<protein>
    <submittedName>
        <fullName evidence="5">Putative glycosyltransferase EpsE</fullName>
        <ecNumber evidence="5">2.4.-.-</ecNumber>
    </submittedName>
</protein>
<organism evidence="5 6">
    <name type="scientific">Clostridium thermobutyricum DSM 4928</name>
    <dbReference type="NCBI Taxonomy" id="1121339"/>
    <lineage>
        <taxon>Bacteria</taxon>
        <taxon>Bacillati</taxon>
        <taxon>Bacillota</taxon>
        <taxon>Clostridia</taxon>
        <taxon>Eubacteriales</taxon>
        <taxon>Clostridiaceae</taxon>
        <taxon>Clostridium</taxon>
    </lineage>
</organism>
<dbReference type="Pfam" id="PF00535">
    <property type="entry name" value="Glycos_transf_2"/>
    <property type="match status" value="1"/>
</dbReference>
<dbReference type="AlphaFoldDB" id="A0A1V4SW16"/>
<evidence type="ECO:0000313" key="5">
    <source>
        <dbReference type="EMBL" id="OPX47424.1"/>
    </source>
</evidence>
<evidence type="ECO:0000256" key="2">
    <source>
        <dbReference type="ARBA" id="ARBA00022676"/>
    </source>
</evidence>
<dbReference type="Gene3D" id="3.90.550.10">
    <property type="entry name" value="Spore Coat Polysaccharide Biosynthesis Protein SpsA, Chain A"/>
    <property type="match status" value="1"/>
</dbReference>
<evidence type="ECO:0000313" key="6">
    <source>
        <dbReference type="Proteomes" id="UP000191448"/>
    </source>
</evidence>
<dbReference type="Proteomes" id="UP000191448">
    <property type="component" value="Unassembled WGS sequence"/>
</dbReference>
<dbReference type="PANTHER" id="PTHR43685">
    <property type="entry name" value="GLYCOSYLTRANSFERASE"/>
    <property type="match status" value="1"/>
</dbReference>
<keyword evidence="2 5" id="KW-0328">Glycosyltransferase</keyword>
<reference evidence="5 6" key="1">
    <citation type="submission" date="2016-02" db="EMBL/GenBank/DDBJ databases">
        <title>Genome sequence of Clostridium thermobutyricum DSM 4928.</title>
        <authorList>
            <person name="Poehlein A."/>
            <person name="Daniel R."/>
        </authorList>
    </citation>
    <scope>NUCLEOTIDE SEQUENCE [LARGE SCALE GENOMIC DNA]</scope>
    <source>
        <strain evidence="5 6">DSM 4928</strain>
    </source>
</reference>
<dbReference type="InterPro" id="IPR029044">
    <property type="entry name" value="Nucleotide-diphossugar_trans"/>
</dbReference>
<dbReference type="EC" id="2.4.-.-" evidence="5"/>
<comment type="caution">
    <text evidence="5">The sequence shown here is derived from an EMBL/GenBank/DDBJ whole genome shotgun (WGS) entry which is preliminary data.</text>
</comment>
<dbReference type="OrthoDB" id="9815829at2"/>
<name>A0A1V4SW16_9CLOT</name>
<dbReference type="InterPro" id="IPR050834">
    <property type="entry name" value="Glycosyltransf_2"/>
</dbReference>
<evidence type="ECO:0000259" key="4">
    <source>
        <dbReference type="Pfam" id="PF00535"/>
    </source>
</evidence>